<evidence type="ECO:0000313" key="2">
    <source>
        <dbReference type="Proteomes" id="UP000681967"/>
    </source>
</evidence>
<comment type="caution">
    <text evidence="1">The sequence shown here is derived from an EMBL/GenBank/DDBJ whole genome shotgun (WGS) entry which is preliminary data.</text>
</comment>
<proteinExistence type="predicted"/>
<dbReference type="Proteomes" id="UP000681967">
    <property type="component" value="Unassembled WGS sequence"/>
</dbReference>
<reference evidence="1" key="1">
    <citation type="submission" date="2021-02" db="EMBL/GenBank/DDBJ databases">
        <authorList>
            <person name="Nowell W R."/>
        </authorList>
    </citation>
    <scope>NUCLEOTIDE SEQUENCE</scope>
</reference>
<organism evidence="1 2">
    <name type="scientific">Rotaria magnacalcarata</name>
    <dbReference type="NCBI Taxonomy" id="392030"/>
    <lineage>
        <taxon>Eukaryota</taxon>
        <taxon>Metazoa</taxon>
        <taxon>Spiralia</taxon>
        <taxon>Gnathifera</taxon>
        <taxon>Rotifera</taxon>
        <taxon>Eurotatoria</taxon>
        <taxon>Bdelloidea</taxon>
        <taxon>Philodinida</taxon>
        <taxon>Philodinidae</taxon>
        <taxon>Rotaria</taxon>
    </lineage>
</organism>
<feature type="non-terminal residue" evidence="1">
    <location>
        <position position="1"/>
    </location>
</feature>
<sequence>DEFLTIPPVASHERTDSGQFTIESYNLIEASVKATTQNGRN</sequence>
<dbReference type="EMBL" id="CAJOBH010018061">
    <property type="protein sequence ID" value="CAF4203330.1"/>
    <property type="molecule type" value="Genomic_DNA"/>
</dbReference>
<accession>A0A8S2SIC5</accession>
<dbReference type="AlphaFoldDB" id="A0A8S2SIC5"/>
<protein>
    <submittedName>
        <fullName evidence="1">Uncharacterized protein</fullName>
    </submittedName>
</protein>
<name>A0A8S2SIC5_9BILA</name>
<gene>
    <name evidence="1" type="ORF">BYL167_LOCUS23736</name>
</gene>
<evidence type="ECO:0000313" key="1">
    <source>
        <dbReference type="EMBL" id="CAF4203330.1"/>
    </source>
</evidence>